<dbReference type="AlphaFoldDB" id="A0A7K3NMX0"/>
<dbReference type="InterPro" id="IPR050570">
    <property type="entry name" value="Cell_wall_metabolism_enzyme"/>
</dbReference>
<evidence type="ECO:0000259" key="4">
    <source>
        <dbReference type="Pfam" id="PF10135"/>
    </source>
</evidence>
<dbReference type="PANTHER" id="PTHR21666">
    <property type="entry name" value="PEPTIDASE-RELATED"/>
    <property type="match status" value="1"/>
</dbReference>
<name>A0A7K3NMX0_9BACT</name>
<feature type="domain" description="Flagellar protein FlgJ N-terminal" evidence="4">
    <location>
        <begin position="61"/>
        <end position="107"/>
    </location>
</feature>
<dbReference type="InterPro" id="IPR016047">
    <property type="entry name" value="M23ase_b-sheet_dom"/>
</dbReference>
<comment type="caution">
    <text evidence="5">The sequence shown here is derived from an EMBL/GenBank/DDBJ whole genome shotgun (WGS) entry which is preliminary data.</text>
</comment>
<dbReference type="InterPro" id="IPR011055">
    <property type="entry name" value="Dup_hybrid_motif"/>
</dbReference>
<dbReference type="PRINTS" id="PR01002">
    <property type="entry name" value="FLGFLGJ"/>
</dbReference>
<dbReference type="GO" id="GO:0004222">
    <property type="term" value="F:metalloendopeptidase activity"/>
    <property type="evidence" value="ECO:0007669"/>
    <property type="project" value="TreeGrafter"/>
</dbReference>
<proteinExistence type="predicted"/>
<keyword evidence="1" id="KW-0732">Signal</keyword>
<dbReference type="EMBL" id="JAAGRQ010000051">
    <property type="protein sequence ID" value="NDY57542.1"/>
    <property type="molecule type" value="Genomic_DNA"/>
</dbReference>
<sequence>MSVGLESPLLAAPAEAGVDVQNKLHMDSLARTLNAGNTDEKKLREACRGFESAFLQKLMAQMRATVPKDGILHGPYEDKYLSMFDQAMGDKLAEAGGIGLADMMYAQLKERVGRGKGQSDQTGQTGAGSGAPTGPAKGATLPANRPAAGTGLDHLPTKSAGIPSEPQRIIADPVLAHPSHSLFLSAKAAEGTDASRPGRDQAAMELAAPVTGIITSDYGWRGDPFTGKTAWHAGMDIAAPEGEAVAACWDGQVVFAGQKGGYGKAVIVEHEGGWRSVYGHLSSIDVQQGDVVAAGRKIAEVGSTGRSTGPHLHFELRYAGASVDPMQVGIYAASAASQGINEGATMAARSSGGGSHDLENHRQPEQAGEGPGAFGHAAAGRIYPPEGA</sequence>
<dbReference type="RefSeq" id="WP_163302630.1">
    <property type="nucleotide sequence ID" value="NZ_JAAGRQ010000051.1"/>
</dbReference>
<dbReference type="Proteomes" id="UP000469724">
    <property type="component" value="Unassembled WGS sequence"/>
</dbReference>
<keyword evidence="6" id="KW-1185">Reference proteome</keyword>
<feature type="region of interest" description="Disordered" evidence="2">
    <location>
        <begin position="345"/>
        <end position="388"/>
    </location>
</feature>
<dbReference type="SUPFAM" id="SSF51261">
    <property type="entry name" value="Duplicated hybrid motif"/>
    <property type="match status" value="1"/>
</dbReference>
<evidence type="ECO:0000256" key="1">
    <source>
        <dbReference type="ARBA" id="ARBA00022729"/>
    </source>
</evidence>
<dbReference type="PANTHER" id="PTHR21666:SF289">
    <property type="entry name" value="L-ALA--D-GLU ENDOPEPTIDASE"/>
    <property type="match status" value="1"/>
</dbReference>
<dbReference type="Gene3D" id="2.70.70.10">
    <property type="entry name" value="Glucose Permease (Domain IIA)"/>
    <property type="match status" value="1"/>
</dbReference>
<evidence type="ECO:0000313" key="5">
    <source>
        <dbReference type="EMBL" id="NDY57542.1"/>
    </source>
</evidence>
<evidence type="ECO:0000259" key="3">
    <source>
        <dbReference type="Pfam" id="PF01551"/>
    </source>
</evidence>
<accession>A0A7K3NMX0</accession>
<organism evidence="5 6">
    <name type="scientific">Desulfolutivibrio sulfodismutans</name>
    <dbReference type="NCBI Taxonomy" id="63561"/>
    <lineage>
        <taxon>Bacteria</taxon>
        <taxon>Pseudomonadati</taxon>
        <taxon>Thermodesulfobacteriota</taxon>
        <taxon>Desulfovibrionia</taxon>
        <taxon>Desulfovibrionales</taxon>
        <taxon>Desulfovibrionaceae</taxon>
        <taxon>Desulfolutivibrio</taxon>
    </lineage>
</organism>
<evidence type="ECO:0000313" key="6">
    <source>
        <dbReference type="Proteomes" id="UP000469724"/>
    </source>
</evidence>
<evidence type="ECO:0000256" key="2">
    <source>
        <dbReference type="SAM" id="MobiDB-lite"/>
    </source>
</evidence>
<dbReference type="Pfam" id="PF01551">
    <property type="entry name" value="Peptidase_M23"/>
    <property type="match status" value="1"/>
</dbReference>
<dbReference type="Pfam" id="PF10135">
    <property type="entry name" value="Rod-binding"/>
    <property type="match status" value="1"/>
</dbReference>
<reference evidence="5 6" key="1">
    <citation type="submission" date="2020-02" db="EMBL/GenBank/DDBJ databases">
        <title>Comparative genomics of sulfur disproportionating microorganisms.</title>
        <authorList>
            <person name="Ward L.M."/>
            <person name="Bertran E."/>
            <person name="Johnston D.T."/>
        </authorList>
    </citation>
    <scope>NUCLEOTIDE SEQUENCE [LARGE SCALE GENOMIC DNA]</scope>
    <source>
        <strain evidence="5 6">DSM 3696</strain>
    </source>
</reference>
<feature type="domain" description="M23ase beta-sheet core" evidence="3">
    <location>
        <begin position="232"/>
        <end position="325"/>
    </location>
</feature>
<dbReference type="InterPro" id="IPR019301">
    <property type="entry name" value="Flagellar_prot_FlgJ_N"/>
</dbReference>
<protein>
    <submittedName>
        <fullName evidence="5">Peptidoglycan DD-metalloendopeptidase family protein</fullName>
    </submittedName>
</protein>
<gene>
    <name evidence="5" type="ORF">G3N56_12440</name>
</gene>
<feature type="region of interest" description="Disordered" evidence="2">
    <location>
        <begin position="111"/>
        <end position="151"/>
    </location>
</feature>
<dbReference type="CDD" id="cd12797">
    <property type="entry name" value="M23_peptidase"/>
    <property type="match status" value="1"/>
</dbReference>